<dbReference type="Proteomes" id="UP000289437">
    <property type="component" value="Unassembled WGS sequence"/>
</dbReference>
<feature type="signal peptide" evidence="1">
    <location>
        <begin position="1"/>
        <end position="21"/>
    </location>
</feature>
<gene>
    <name evidence="2" type="ORF">GRAN_4618</name>
</gene>
<evidence type="ECO:0000256" key="1">
    <source>
        <dbReference type="SAM" id="SignalP"/>
    </source>
</evidence>
<reference evidence="2 3" key="1">
    <citation type="submission" date="2018-11" db="EMBL/GenBank/DDBJ databases">
        <authorList>
            <person name="Mardanov A.V."/>
            <person name="Ravin N.V."/>
            <person name="Dedysh S.N."/>
        </authorList>
    </citation>
    <scope>NUCLEOTIDE SEQUENCE [LARGE SCALE GENOMIC DNA]</scope>
    <source>
        <strain evidence="2 3">AF10</strain>
    </source>
</reference>
<keyword evidence="1" id="KW-0732">Signal</keyword>
<dbReference type="OrthoDB" id="120644at2"/>
<evidence type="ECO:0000313" key="2">
    <source>
        <dbReference type="EMBL" id="RXH54322.1"/>
    </source>
</evidence>
<sequence length="173" mass="18726">MPIRFARLALILFVSILPAFAQSPLTLLSRDQASAILPPTVFYRGKSAPIQGRNSAGIKFLGDRLVLATLVDTSGYSTAVQENYQAYLITENPLKIGDQTLKPGAYGVGMIANNQFIVLDLGAHELFKTASTRDTALPRPNPLQILPDPSSQGSARLYLGRNYVTLTPDLTGH</sequence>
<keyword evidence="3" id="KW-1185">Reference proteome</keyword>
<feature type="chain" id="PRO_5020837026" evidence="1">
    <location>
        <begin position="22"/>
        <end position="173"/>
    </location>
</feature>
<organism evidence="2 3">
    <name type="scientific">Granulicella sibirica</name>
    <dbReference type="NCBI Taxonomy" id="2479048"/>
    <lineage>
        <taxon>Bacteria</taxon>
        <taxon>Pseudomonadati</taxon>
        <taxon>Acidobacteriota</taxon>
        <taxon>Terriglobia</taxon>
        <taxon>Terriglobales</taxon>
        <taxon>Acidobacteriaceae</taxon>
        <taxon>Granulicella</taxon>
    </lineage>
</organism>
<accession>A0A4Q0SVC9</accession>
<dbReference type="EMBL" id="RDSM01000004">
    <property type="protein sequence ID" value="RXH54322.1"/>
    <property type="molecule type" value="Genomic_DNA"/>
</dbReference>
<comment type="caution">
    <text evidence="2">The sequence shown here is derived from an EMBL/GenBank/DDBJ whole genome shotgun (WGS) entry which is preliminary data.</text>
</comment>
<name>A0A4Q0SVC9_9BACT</name>
<evidence type="ECO:0000313" key="3">
    <source>
        <dbReference type="Proteomes" id="UP000289437"/>
    </source>
</evidence>
<dbReference type="RefSeq" id="WP_128915223.1">
    <property type="nucleotide sequence ID" value="NZ_RDSM01000004.1"/>
</dbReference>
<proteinExistence type="predicted"/>
<dbReference type="AlphaFoldDB" id="A0A4Q0SVC9"/>
<protein>
    <submittedName>
        <fullName evidence="2">Uncharacterized protein</fullName>
    </submittedName>
</protein>
<reference evidence="3" key="2">
    <citation type="submission" date="2019-02" db="EMBL/GenBank/DDBJ databases">
        <title>Granulicella sibirica sp. nov., a psychrotolerant acidobacterium isolated from an organic soil layer in forested tundra, West Siberia.</title>
        <authorList>
            <person name="Oshkin I.Y."/>
            <person name="Kulichevskaya I.S."/>
            <person name="Rijpstra W.I.C."/>
            <person name="Sinninghe Damste J.S."/>
            <person name="Rakitin A.L."/>
            <person name="Ravin N.V."/>
            <person name="Dedysh S.N."/>
        </authorList>
    </citation>
    <scope>NUCLEOTIDE SEQUENCE [LARGE SCALE GENOMIC DNA]</scope>
    <source>
        <strain evidence="3">AF10</strain>
    </source>
</reference>